<dbReference type="RefSeq" id="XP_013886224.1">
    <property type="nucleotide sequence ID" value="XM_014030770.1"/>
</dbReference>
<evidence type="ECO:0000259" key="2">
    <source>
        <dbReference type="PROSITE" id="PS51787"/>
    </source>
</evidence>
<dbReference type="Gene3D" id="1.20.58.1480">
    <property type="match status" value="1"/>
</dbReference>
<proteinExistence type="predicted"/>
<dbReference type="PROSITE" id="PS51787">
    <property type="entry name" value="LON_N"/>
    <property type="match status" value="1"/>
</dbReference>
<dbReference type="SMART" id="SM00464">
    <property type="entry name" value="LON"/>
    <property type="match status" value="1"/>
</dbReference>
<dbReference type="AlphaFoldDB" id="A0A2I4D1X2"/>
<dbReference type="Gene3D" id="2.30.130.40">
    <property type="entry name" value="LON domain-like"/>
    <property type="match status" value="1"/>
</dbReference>
<dbReference type="KEGG" id="alim:106534198"/>
<dbReference type="Pfam" id="PF02190">
    <property type="entry name" value="LON_substr_bdg"/>
    <property type="match status" value="1"/>
</dbReference>
<feature type="region of interest" description="Disordered" evidence="1">
    <location>
        <begin position="262"/>
        <end position="281"/>
    </location>
</feature>
<evidence type="ECO:0000313" key="3">
    <source>
        <dbReference type="Proteomes" id="UP000192220"/>
    </source>
</evidence>
<dbReference type="Proteomes" id="UP000192220">
    <property type="component" value="Unplaced"/>
</dbReference>
<protein>
    <submittedName>
        <fullName evidence="4">Lon protease homolog 2, peroxisomal</fullName>
    </submittedName>
</protein>
<organism evidence="3 4">
    <name type="scientific">Austrofundulus limnaeus</name>
    <name type="common">Annual killifish</name>
    <dbReference type="NCBI Taxonomy" id="52670"/>
    <lineage>
        <taxon>Eukaryota</taxon>
        <taxon>Metazoa</taxon>
        <taxon>Chordata</taxon>
        <taxon>Craniata</taxon>
        <taxon>Vertebrata</taxon>
        <taxon>Euteleostomi</taxon>
        <taxon>Actinopterygii</taxon>
        <taxon>Neopterygii</taxon>
        <taxon>Teleostei</taxon>
        <taxon>Neoteleostei</taxon>
        <taxon>Acanthomorphata</taxon>
        <taxon>Ovalentaria</taxon>
        <taxon>Atherinomorphae</taxon>
        <taxon>Cyprinodontiformes</taxon>
        <taxon>Rivulidae</taxon>
        <taxon>Austrofundulus</taxon>
    </lineage>
</organism>
<dbReference type="InterPro" id="IPR003111">
    <property type="entry name" value="Lon_prtase_N"/>
</dbReference>
<gene>
    <name evidence="4" type="primary">LOC106534198</name>
</gene>
<dbReference type="InterPro" id="IPR046336">
    <property type="entry name" value="Lon_prtase_N_sf"/>
</dbReference>
<accession>A0A2I4D1X2</accession>
<name>A0A2I4D1X2_AUSLI</name>
<dbReference type="SUPFAM" id="SSF88697">
    <property type="entry name" value="PUA domain-like"/>
    <property type="match status" value="1"/>
</dbReference>
<keyword evidence="3" id="KW-1185">Reference proteome</keyword>
<keyword evidence="4" id="KW-0645">Protease</keyword>
<dbReference type="STRING" id="52670.A0A2I4D1X2"/>
<dbReference type="FunFam" id="2.30.130.40:FF:000003">
    <property type="entry name" value="Lon protease homolog 2, peroxisomal"/>
    <property type="match status" value="1"/>
</dbReference>
<dbReference type="InterPro" id="IPR015947">
    <property type="entry name" value="PUA-like_sf"/>
</dbReference>
<evidence type="ECO:0000313" key="4">
    <source>
        <dbReference type="RefSeq" id="XP_013886224.1"/>
    </source>
</evidence>
<feature type="compositionally biased region" description="Acidic residues" evidence="1">
    <location>
        <begin position="262"/>
        <end position="275"/>
    </location>
</feature>
<sequence>MASSGGIQIPSRLPLLLTHEGVLLPGSTVRLSLDSPRNMQLVSQRLLKGTSLKSTMIGVIPNTRDPEHDTEGLPPLHKVGTAGIAVQVVGSNWPKPHYSLLITGLCRFRVSSVLKERPFVLAEVEQLDKLEQYTSSSSSSSSEDGELGELSQKFYQAAVQLLGMLDTSVPVVAKFRRLLDSLPRETLPDVVASMIRTSNKEKLQVLDAVSLEERFRKALPMLTRQIEGLKLLQRSRKLSPDHQKRVLSVRKGGVFPGRQFNLEEEEEEEDGDDTAALERKI</sequence>
<dbReference type="GO" id="GO:0004252">
    <property type="term" value="F:serine-type endopeptidase activity"/>
    <property type="evidence" value="ECO:0007669"/>
    <property type="project" value="InterPro"/>
</dbReference>
<keyword evidence="4" id="KW-0378">Hydrolase</keyword>
<feature type="non-terminal residue" evidence="4">
    <location>
        <position position="281"/>
    </location>
</feature>
<feature type="domain" description="Lon N-terminal" evidence="2">
    <location>
        <begin position="13"/>
        <end position="226"/>
    </location>
</feature>
<evidence type="ECO:0000256" key="1">
    <source>
        <dbReference type="SAM" id="MobiDB-lite"/>
    </source>
</evidence>
<dbReference type="GeneID" id="106534198"/>
<dbReference type="InParanoid" id="A0A2I4D1X2"/>
<dbReference type="GO" id="GO:0030163">
    <property type="term" value="P:protein catabolic process"/>
    <property type="evidence" value="ECO:0007669"/>
    <property type="project" value="InterPro"/>
</dbReference>
<dbReference type="PANTHER" id="PTHR10046">
    <property type="entry name" value="ATP DEPENDENT LON PROTEASE FAMILY MEMBER"/>
    <property type="match status" value="1"/>
</dbReference>
<dbReference type="GO" id="GO:0004176">
    <property type="term" value="F:ATP-dependent peptidase activity"/>
    <property type="evidence" value="ECO:0007669"/>
    <property type="project" value="InterPro"/>
</dbReference>
<reference evidence="4" key="1">
    <citation type="submission" date="2025-08" db="UniProtKB">
        <authorList>
            <consortium name="RefSeq"/>
        </authorList>
    </citation>
    <scope>IDENTIFICATION</scope>
</reference>
<dbReference type="GO" id="GO:0005524">
    <property type="term" value="F:ATP binding"/>
    <property type="evidence" value="ECO:0007669"/>
    <property type="project" value="InterPro"/>
</dbReference>
<dbReference type="InterPro" id="IPR027065">
    <property type="entry name" value="Lon_Prtase"/>
</dbReference>
<dbReference type="OrthoDB" id="2411602at2759"/>